<dbReference type="PANTHER" id="PTHR10724">
    <property type="entry name" value="30S RIBOSOMAL PROTEIN S1"/>
    <property type="match status" value="1"/>
</dbReference>
<reference evidence="6 7" key="1">
    <citation type="journal article" date="2015" name="Nature">
        <title>rRNA introns, odd ribosomes, and small enigmatic genomes across a large radiation of phyla.</title>
        <authorList>
            <person name="Brown C.T."/>
            <person name="Hug L.A."/>
            <person name="Thomas B.C."/>
            <person name="Sharon I."/>
            <person name="Castelle C.J."/>
            <person name="Singh A."/>
            <person name="Wilkins M.J."/>
            <person name="Williams K.H."/>
            <person name="Banfield J.F."/>
        </authorList>
    </citation>
    <scope>NUCLEOTIDE SEQUENCE [LARGE SCALE GENOMIC DNA]</scope>
</reference>
<accession>A0A0G1BAR6</accession>
<dbReference type="InterPro" id="IPR012340">
    <property type="entry name" value="NA-bd_OB-fold"/>
</dbReference>
<dbReference type="PANTHER" id="PTHR10724:SF7">
    <property type="entry name" value="SMALL RIBOSOMAL SUBUNIT PROTEIN BS1C"/>
    <property type="match status" value="1"/>
</dbReference>
<evidence type="ECO:0000256" key="2">
    <source>
        <dbReference type="ARBA" id="ARBA00022980"/>
    </source>
</evidence>
<dbReference type="Gene3D" id="2.40.50.140">
    <property type="entry name" value="Nucleic acid-binding proteins"/>
    <property type="match status" value="4"/>
</dbReference>
<dbReference type="SMART" id="SM00316">
    <property type="entry name" value="S1"/>
    <property type="match status" value="4"/>
</dbReference>
<dbReference type="GO" id="GO:0003729">
    <property type="term" value="F:mRNA binding"/>
    <property type="evidence" value="ECO:0007669"/>
    <property type="project" value="TreeGrafter"/>
</dbReference>
<evidence type="ECO:0000313" key="6">
    <source>
        <dbReference type="EMBL" id="KKS70470.1"/>
    </source>
</evidence>
<evidence type="ECO:0000256" key="4">
    <source>
        <dbReference type="SAM" id="MobiDB-lite"/>
    </source>
</evidence>
<dbReference type="CDD" id="cd04465">
    <property type="entry name" value="S1_RPS1_repeat_ec2_hs2"/>
    <property type="match status" value="1"/>
</dbReference>
<comment type="similarity">
    <text evidence="1">Belongs to the bacterial ribosomal protein bS1 family.</text>
</comment>
<name>A0A0G1BAR6_9BACT</name>
<organism evidence="6 7">
    <name type="scientific">Candidatus Daviesbacteria bacterium GW2011_GWA2_42_7</name>
    <dbReference type="NCBI Taxonomy" id="1618425"/>
    <lineage>
        <taxon>Bacteria</taxon>
        <taxon>Candidatus Daviesiibacteriota</taxon>
    </lineage>
</organism>
<evidence type="ECO:0000256" key="1">
    <source>
        <dbReference type="ARBA" id="ARBA00006767"/>
    </source>
</evidence>
<comment type="caution">
    <text evidence="6">The sequence shown here is derived from an EMBL/GenBank/DDBJ whole genome shotgun (WGS) entry which is preliminary data.</text>
</comment>
<feature type="domain" description="S1 motif" evidence="5">
    <location>
        <begin position="42"/>
        <end position="107"/>
    </location>
</feature>
<feature type="region of interest" description="Disordered" evidence="4">
    <location>
        <begin position="154"/>
        <end position="184"/>
    </location>
</feature>
<dbReference type="AlphaFoldDB" id="A0A0G1BAR6"/>
<keyword evidence="3" id="KW-0687">Ribonucleoprotein</keyword>
<evidence type="ECO:0000313" key="7">
    <source>
        <dbReference type="Proteomes" id="UP000034785"/>
    </source>
</evidence>
<protein>
    <submittedName>
        <fullName evidence="6">Hydroxymethylbutenyl pyrophosphate reductase</fullName>
    </submittedName>
</protein>
<dbReference type="GO" id="GO:0022627">
    <property type="term" value="C:cytosolic small ribosomal subunit"/>
    <property type="evidence" value="ECO:0007669"/>
    <property type="project" value="TreeGrafter"/>
</dbReference>
<feature type="domain" description="S1 motif" evidence="5">
    <location>
        <begin position="360"/>
        <end position="423"/>
    </location>
</feature>
<keyword evidence="2" id="KW-0689">Ribosomal protein</keyword>
<feature type="domain" description="S1 motif" evidence="5">
    <location>
        <begin position="133"/>
        <end position="229"/>
    </location>
</feature>
<dbReference type="EMBL" id="LCEJ01000022">
    <property type="protein sequence ID" value="KKS70470.1"/>
    <property type="molecule type" value="Genomic_DNA"/>
</dbReference>
<dbReference type="InterPro" id="IPR003029">
    <property type="entry name" value="S1_domain"/>
</dbReference>
<dbReference type="SUPFAM" id="SSF50249">
    <property type="entry name" value="Nucleic acid-binding proteins"/>
    <property type="match status" value="4"/>
</dbReference>
<evidence type="ECO:0000259" key="5">
    <source>
        <dbReference type="PROSITE" id="PS50126"/>
    </source>
</evidence>
<feature type="compositionally biased region" description="Low complexity" evidence="4">
    <location>
        <begin position="160"/>
        <end position="176"/>
    </location>
</feature>
<dbReference type="GO" id="GO:0006412">
    <property type="term" value="P:translation"/>
    <property type="evidence" value="ECO:0007669"/>
    <property type="project" value="TreeGrafter"/>
</dbReference>
<dbReference type="PATRIC" id="fig|1618425.3.peg.444"/>
<dbReference type="Pfam" id="PF00575">
    <property type="entry name" value="S1"/>
    <property type="match status" value="2"/>
</dbReference>
<dbReference type="PROSITE" id="PS50126">
    <property type="entry name" value="S1"/>
    <property type="match status" value="4"/>
</dbReference>
<gene>
    <name evidence="6" type="ORF">UV41_C0022G0015</name>
</gene>
<dbReference type="CDD" id="cd05687">
    <property type="entry name" value="S1_RPS1_repeat_ec1_hs1"/>
    <property type="match status" value="1"/>
</dbReference>
<dbReference type="Proteomes" id="UP000034785">
    <property type="component" value="Unassembled WGS sequence"/>
</dbReference>
<dbReference type="GO" id="GO:0003735">
    <property type="term" value="F:structural constituent of ribosome"/>
    <property type="evidence" value="ECO:0007669"/>
    <property type="project" value="TreeGrafter"/>
</dbReference>
<sequence length="433" mass="46565">MGCIMIHPYWNFPRITVKIPTMTTMADLMASLDKKHISFSRGEEIKGEIVQISESEVIVDLGGKSEGALNKRDFLPEQLEELKIGSEIKAFVLTPENESGQVILSLFRAVQGGKRAEEQAKKWQKFITAQQRQTTLLGRVIEVNKGGLMVEIDSSTHSTRSANSGRASSGQASSGRAGSGQGKIRGFVPSSQVSLKSVAGFTGELAGQELKLKVIEIDPGDNRLVLTARAELSDDEQKSFSGVKSGDKVSGEVVAVAPFGLFVNVDGPPASLGEQGEALRAGLEGVIFATELSWTPFDSFDKTQDGSAQGKDEEKPEFKVGDKVEAKVIGKDENLGRLNLSLRQMQEDPFTALAENFQVDDVVSGTVKEITTAGISVALEKGVEGLVPAAKVDQGNPYTVGQTTNFLVDSVDTRQRKINLAPFLTSTVGLIYK</sequence>
<feature type="domain" description="S1 motif" evidence="5">
    <location>
        <begin position="246"/>
        <end position="343"/>
    </location>
</feature>
<dbReference type="InterPro" id="IPR050437">
    <property type="entry name" value="Ribos_protein_bS1-like"/>
</dbReference>
<proteinExistence type="inferred from homology"/>
<evidence type="ECO:0000256" key="3">
    <source>
        <dbReference type="ARBA" id="ARBA00023274"/>
    </source>
</evidence>